<evidence type="ECO:0000256" key="9">
    <source>
        <dbReference type="SAM" id="SignalP"/>
    </source>
</evidence>
<feature type="transmembrane region" description="Helical" evidence="8">
    <location>
        <begin position="130"/>
        <end position="152"/>
    </location>
</feature>
<evidence type="ECO:0000256" key="5">
    <source>
        <dbReference type="ARBA" id="ARBA00022989"/>
    </source>
</evidence>
<dbReference type="Proteomes" id="UP000827069">
    <property type="component" value="Plasmid unnamed"/>
</dbReference>
<dbReference type="Gene3D" id="1.10.3430.10">
    <property type="entry name" value="Ammonium transporter AmtB like domains"/>
    <property type="match status" value="1"/>
</dbReference>
<evidence type="ECO:0000256" key="7">
    <source>
        <dbReference type="ARBA" id="ARBA00023177"/>
    </source>
</evidence>
<evidence type="ECO:0000256" key="1">
    <source>
        <dbReference type="ARBA" id="ARBA00004141"/>
    </source>
</evidence>
<feature type="transmembrane region" description="Helical" evidence="8">
    <location>
        <begin position="159"/>
        <end position="175"/>
    </location>
</feature>
<evidence type="ECO:0000313" key="11">
    <source>
        <dbReference type="EMBL" id="QXZ25038.1"/>
    </source>
</evidence>
<comment type="subcellular location">
    <subcellularLocation>
        <location evidence="8">Cell membrane</location>
        <topology evidence="8">Multi-pass membrane protein</topology>
    </subcellularLocation>
    <subcellularLocation>
        <location evidence="1">Membrane</location>
        <topology evidence="1">Multi-pass membrane protein</topology>
    </subcellularLocation>
</comment>
<sequence>MKLTSIKQLTFYSLIIFPSLCFAAETEMDKASTVWMIISSLLVLFMCIPGLALFYGGMVRTKNVLSIFTQFLGIAGVVSVLWVAFVYSMTADGTNMAEGVYNLNSFVGGLNKAFLIGIDENTLIGGVPEYVLLTFGLAFAIITPCIVVGGFAERMKFSAVMLFSILWLIIVYAPVNHIVWGGSGALFHNWGVLDFAGGTAIHINAGIAALVGAFVLGRRKGWPTTPMPPHNVIFTLMGMAFLWLGWFGFNVGSALAINESAIVAFITTMFATCTGILGWLVIEKIKSGHVTALGLASGAIAGLVGITPACAFVGPLSALFIGFVSAIGCYYAITVLKKKLGVDDALDVFALHGIGGIIGCILTGVFCVPALGGKVEGIEIIPQVTAQIASIIVTIIYSGLVTWIIMKVVDKMIGLRASPEAEQKGLDISDHNERAYNN</sequence>
<comment type="similarity">
    <text evidence="2 8">Belongs to the ammonia transporter channel (TC 1.A.11.2) family.</text>
</comment>
<feature type="transmembrane region" description="Helical" evidence="8">
    <location>
        <begin position="195"/>
        <end position="217"/>
    </location>
</feature>
<evidence type="ECO:0000256" key="4">
    <source>
        <dbReference type="ARBA" id="ARBA00022692"/>
    </source>
</evidence>
<dbReference type="GO" id="GO:0072488">
    <property type="term" value="P:ammonium transmembrane transport"/>
    <property type="evidence" value="ECO:0007669"/>
    <property type="project" value="UniProtKB-KW"/>
</dbReference>
<accession>A0ABD7F9J7</accession>
<feature type="transmembrane region" description="Helical" evidence="8">
    <location>
        <begin position="33"/>
        <end position="55"/>
    </location>
</feature>
<dbReference type="InterPro" id="IPR024041">
    <property type="entry name" value="NH4_transpt_AmtB-like_dom"/>
</dbReference>
<feature type="signal peptide" evidence="9">
    <location>
        <begin position="1"/>
        <end position="23"/>
    </location>
</feature>
<keyword evidence="11" id="KW-0614">Plasmid</keyword>
<reference evidence="11 12" key="1">
    <citation type="submission" date="2021-07" db="EMBL/GenBank/DDBJ databases">
        <title>FDA dAtabase for Regulatory Grade micrObial Sequences (FDA-ARGOS): Supporting development and validation of Infectious Disease Dx tests.</title>
        <authorList>
            <person name="Sproer C."/>
            <person name="Gronow S."/>
            <person name="Severitt S."/>
            <person name="Schroder I."/>
            <person name="Tallon L."/>
            <person name="Sadzewicz L."/>
            <person name="Zhao X."/>
            <person name="Boylan J."/>
            <person name="Ott S."/>
            <person name="Bowen H."/>
            <person name="Vavikolanu K."/>
            <person name="Mehta A."/>
            <person name="Aluvathingal J."/>
            <person name="Nadendla S."/>
            <person name="Lowell S."/>
            <person name="Myers T."/>
            <person name="Yan Y."/>
        </authorList>
    </citation>
    <scope>NUCLEOTIDE SEQUENCE [LARGE SCALE GENOMIC DNA]</scope>
    <source>
        <strain evidence="11 12">FDAARGOS_1401</strain>
        <plasmid evidence="11 12">unnamed</plasmid>
    </source>
</reference>
<keyword evidence="5 8" id="KW-1133">Transmembrane helix</keyword>
<organism evidence="11 12">
    <name type="scientific">Acinetobacter septicus</name>
    <dbReference type="NCBI Taxonomy" id="465797"/>
    <lineage>
        <taxon>Bacteria</taxon>
        <taxon>Pseudomonadati</taxon>
        <taxon>Pseudomonadota</taxon>
        <taxon>Gammaproteobacteria</taxon>
        <taxon>Moraxellales</taxon>
        <taxon>Moraxellaceae</taxon>
        <taxon>Acinetobacter</taxon>
    </lineage>
</organism>
<evidence type="ECO:0000256" key="6">
    <source>
        <dbReference type="ARBA" id="ARBA00023136"/>
    </source>
</evidence>
<dbReference type="PROSITE" id="PS01219">
    <property type="entry name" value="AMMONIUM_TRANSP"/>
    <property type="match status" value="1"/>
</dbReference>
<dbReference type="RefSeq" id="WP_005006285.1">
    <property type="nucleotide sequence ID" value="NZ_CP079899.1"/>
</dbReference>
<feature type="transmembrane region" description="Helical" evidence="8">
    <location>
        <begin position="312"/>
        <end position="336"/>
    </location>
</feature>
<feature type="transmembrane region" description="Helical" evidence="8">
    <location>
        <begin position="261"/>
        <end position="282"/>
    </location>
</feature>
<dbReference type="NCBIfam" id="TIGR00836">
    <property type="entry name" value="amt"/>
    <property type="match status" value="1"/>
</dbReference>
<keyword evidence="6 8" id="KW-0472">Membrane</keyword>
<evidence type="ECO:0000256" key="8">
    <source>
        <dbReference type="RuleBase" id="RU362002"/>
    </source>
</evidence>
<feature type="transmembrane region" description="Helical" evidence="8">
    <location>
        <begin position="289"/>
        <end position="306"/>
    </location>
</feature>
<gene>
    <name evidence="11" type="ORF">I6L31_18080</name>
</gene>
<keyword evidence="12" id="KW-1185">Reference proteome</keyword>
<feature type="domain" description="Ammonium transporter AmtB-like" evidence="10">
    <location>
        <begin position="34"/>
        <end position="436"/>
    </location>
</feature>
<feature type="chain" id="PRO_5044813785" description="Ammonium transporter" evidence="9">
    <location>
        <begin position="24"/>
        <end position="438"/>
    </location>
</feature>
<dbReference type="GO" id="GO:0005886">
    <property type="term" value="C:plasma membrane"/>
    <property type="evidence" value="ECO:0007669"/>
    <property type="project" value="UniProtKB-SubCell"/>
</dbReference>
<dbReference type="PANTHER" id="PTHR43029:SF10">
    <property type="entry name" value="AMMONIUM TRANSPORTER MEP2"/>
    <property type="match status" value="1"/>
</dbReference>
<dbReference type="InterPro" id="IPR018047">
    <property type="entry name" value="Ammonium_transpt_CS"/>
</dbReference>
<evidence type="ECO:0000256" key="3">
    <source>
        <dbReference type="ARBA" id="ARBA00022448"/>
    </source>
</evidence>
<dbReference type="PANTHER" id="PTHR43029">
    <property type="entry name" value="AMMONIUM TRANSPORTER MEP2"/>
    <property type="match status" value="1"/>
</dbReference>
<dbReference type="EMBL" id="CP079899">
    <property type="protein sequence ID" value="QXZ25038.1"/>
    <property type="molecule type" value="Genomic_DNA"/>
</dbReference>
<keyword evidence="4 8" id="KW-0812">Transmembrane</keyword>
<evidence type="ECO:0000313" key="12">
    <source>
        <dbReference type="Proteomes" id="UP000827069"/>
    </source>
</evidence>
<evidence type="ECO:0000259" key="10">
    <source>
        <dbReference type="Pfam" id="PF00909"/>
    </source>
</evidence>
<feature type="transmembrane region" description="Helical" evidence="8">
    <location>
        <begin position="348"/>
        <end position="372"/>
    </location>
</feature>
<geneLocation type="plasmid" evidence="11 12">
    <name>unnamed</name>
</geneLocation>
<proteinExistence type="inferred from homology"/>
<dbReference type="InterPro" id="IPR001905">
    <property type="entry name" value="Ammonium_transpt"/>
</dbReference>
<dbReference type="InterPro" id="IPR029020">
    <property type="entry name" value="Ammonium/urea_transptr"/>
</dbReference>
<keyword evidence="3 8" id="KW-0813">Transport</keyword>
<keyword evidence="7 8" id="KW-0924">Ammonia transport</keyword>
<name>A0ABD7F9J7_9GAMM</name>
<feature type="transmembrane region" description="Helical" evidence="8">
    <location>
        <begin position="384"/>
        <end position="406"/>
    </location>
</feature>
<dbReference type="AlphaFoldDB" id="A0ABD7F9J7"/>
<dbReference type="SUPFAM" id="SSF111352">
    <property type="entry name" value="Ammonium transporter"/>
    <property type="match status" value="1"/>
</dbReference>
<dbReference type="Pfam" id="PF00909">
    <property type="entry name" value="Ammonium_transp"/>
    <property type="match status" value="1"/>
</dbReference>
<feature type="transmembrane region" description="Helical" evidence="8">
    <location>
        <begin position="229"/>
        <end position="249"/>
    </location>
</feature>
<keyword evidence="9" id="KW-0732">Signal</keyword>
<protein>
    <recommendedName>
        <fullName evidence="8">Ammonium transporter</fullName>
    </recommendedName>
</protein>
<evidence type="ECO:0000256" key="2">
    <source>
        <dbReference type="ARBA" id="ARBA00005887"/>
    </source>
</evidence>
<feature type="transmembrane region" description="Helical" evidence="8">
    <location>
        <begin position="67"/>
        <end position="87"/>
    </location>
</feature>